<sequence>MWFQRASIKGLPLNGLILKAKAESLARDLGKSDFFVTDGWFSCWKVRHNIMYKHTHGELKSADLEGADYWSKTKLQELLSSYNAKDIYNADETWLYCRTTPDGSMVFSKTALSGSKKAVDRRKELTLLLCCSPINLTKVAHHITLLDAIGMAARAWDSLKPATILNCFRKAGFVIGDAAPCTEGDKTPSTEINGENNITDEFLDIDAALPCLAPEDDDTTVVEAVAAKCPREENDRNNDFDDDDAPVVTASTALAGLRDAEHFLIKNRLYDKSSNAFHEVVVSIREIHYVNLV</sequence>
<dbReference type="Ensembl" id="ENSLACT00000017442.1">
    <property type="protein sequence ID" value="ENSLACP00000017315.1"/>
    <property type="gene ID" value="ENSLACG00000015251.1"/>
</dbReference>
<dbReference type="eggNOG" id="KOG3105">
    <property type="taxonomic scope" value="Eukaryota"/>
</dbReference>
<proteinExistence type="predicted"/>
<dbReference type="PROSITE" id="PS51253">
    <property type="entry name" value="HTH_CENPB"/>
    <property type="match status" value="1"/>
</dbReference>
<dbReference type="InterPro" id="IPR009057">
    <property type="entry name" value="Homeodomain-like_sf"/>
</dbReference>
<reference evidence="3" key="3">
    <citation type="submission" date="2025-09" db="UniProtKB">
        <authorList>
            <consortium name="Ensembl"/>
        </authorList>
    </citation>
    <scope>IDENTIFICATION</scope>
</reference>
<dbReference type="OMA" id="KHTHGEL"/>
<dbReference type="Proteomes" id="UP000008672">
    <property type="component" value="Unassembled WGS sequence"/>
</dbReference>
<dbReference type="STRING" id="7897.ENSLACP00000017315"/>
<dbReference type="SUPFAM" id="SSF46689">
    <property type="entry name" value="Homeodomain-like"/>
    <property type="match status" value="1"/>
</dbReference>
<dbReference type="HOGENOM" id="CLU_018294_0_2_1"/>
<dbReference type="GO" id="GO:0003677">
    <property type="term" value="F:DNA binding"/>
    <property type="evidence" value="ECO:0007669"/>
    <property type="project" value="UniProtKB-KW"/>
</dbReference>
<evidence type="ECO:0000313" key="3">
    <source>
        <dbReference type="Ensembl" id="ENSLACP00000017315.1"/>
    </source>
</evidence>
<dbReference type="PANTHER" id="PTHR19303:SF73">
    <property type="entry name" value="PROTEIN PDC2"/>
    <property type="match status" value="1"/>
</dbReference>
<keyword evidence="4" id="KW-1185">Reference proteome</keyword>
<dbReference type="GO" id="GO:0005634">
    <property type="term" value="C:nucleus"/>
    <property type="evidence" value="ECO:0007669"/>
    <property type="project" value="TreeGrafter"/>
</dbReference>
<protein>
    <recommendedName>
        <fullName evidence="2">HTH CENPB-type domain-containing protein</fullName>
    </recommendedName>
</protein>
<dbReference type="InterPro" id="IPR050863">
    <property type="entry name" value="CenT-Element_Derived"/>
</dbReference>
<keyword evidence="1" id="KW-0238">DNA-binding</keyword>
<feature type="domain" description="HTH CENPB-type" evidence="2">
    <location>
        <begin position="1"/>
        <end position="54"/>
    </location>
</feature>
<dbReference type="InParanoid" id="H3B5Z4"/>
<evidence type="ECO:0000256" key="1">
    <source>
        <dbReference type="ARBA" id="ARBA00023125"/>
    </source>
</evidence>
<accession>H3B5Z4</accession>
<dbReference type="Gene3D" id="1.10.10.60">
    <property type="entry name" value="Homeodomain-like"/>
    <property type="match status" value="1"/>
</dbReference>
<reference evidence="4" key="1">
    <citation type="submission" date="2011-08" db="EMBL/GenBank/DDBJ databases">
        <title>The draft genome of Latimeria chalumnae.</title>
        <authorList>
            <person name="Di Palma F."/>
            <person name="Alfoldi J."/>
            <person name="Johnson J."/>
            <person name="Berlin A."/>
            <person name="Gnerre S."/>
            <person name="Jaffe D."/>
            <person name="MacCallum I."/>
            <person name="Young S."/>
            <person name="Walker B.J."/>
            <person name="Lander E."/>
            <person name="Lindblad-Toh K."/>
        </authorList>
    </citation>
    <scope>NUCLEOTIDE SEQUENCE [LARGE SCALE GENOMIC DNA]</scope>
    <source>
        <strain evidence="4">Wild caught</strain>
    </source>
</reference>
<dbReference type="Pfam" id="PF03221">
    <property type="entry name" value="HTH_Tnp_Tc5"/>
    <property type="match status" value="1"/>
</dbReference>
<dbReference type="GeneTree" id="ENSGT00940000168722"/>
<dbReference type="AlphaFoldDB" id="H3B5Z4"/>
<dbReference type="PANTHER" id="PTHR19303">
    <property type="entry name" value="TRANSPOSON"/>
    <property type="match status" value="1"/>
</dbReference>
<evidence type="ECO:0000259" key="2">
    <source>
        <dbReference type="PROSITE" id="PS51253"/>
    </source>
</evidence>
<dbReference type="EMBL" id="AFYH01039351">
    <property type="status" value="NOT_ANNOTATED_CDS"/>
    <property type="molecule type" value="Genomic_DNA"/>
</dbReference>
<name>H3B5Z4_LATCH</name>
<reference evidence="3" key="2">
    <citation type="submission" date="2025-08" db="UniProtKB">
        <authorList>
            <consortium name="Ensembl"/>
        </authorList>
    </citation>
    <scope>IDENTIFICATION</scope>
</reference>
<evidence type="ECO:0000313" key="4">
    <source>
        <dbReference type="Proteomes" id="UP000008672"/>
    </source>
</evidence>
<dbReference type="InterPro" id="IPR006600">
    <property type="entry name" value="HTH_CenpB_DNA-bd_dom"/>
</dbReference>
<organism evidence="3 4">
    <name type="scientific">Latimeria chalumnae</name>
    <name type="common">Coelacanth</name>
    <dbReference type="NCBI Taxonomy" id="7897"/>
    <lineage>
        <taxon>Eukaryota</taxon>
        <taxon>Metazoa</taxon>
        <taxon>Chordata</taxon>
        <taxon>Craniata</taxon>
        <taxon>Vertebrata</taxon>
        <taxon>Euteleostomi</taxon>
        <taxon>Coelacanthiformes</taxon>
        <taxon>Coelacanthidae</taxon>
        <taxon>Latimeria</taxon>
    </lineage>
</organism>